<organism evidence="1 2">
    <name type="scientific">Rhizobium viscosum</name>
    <name type="common">Arthrobacter viscosus</name>
    <dbReference type="NCBI Taxonomy" id="1673"/>
    <lineage>
        <taxon>Bacteria</taxon>
        <taxon>Pseudomonadati</taxon>
        <taxon>Pseudomonadota</taxon>
        <taxon>Alphaproteobacteria</taxon>
        <taxon>Hyphomicrobiales</taxon>
        <taxon>Rhizobiaceae</taxon>
        <taxon>Rhizobium/Agrobacterium group</taxon>
        <taxon>Rhizobium</taxon>
    </lineage>
</organism>
<evidence type="ECO:0000313" key="1">
    <source>
        <dbReference type="EMBL" id="MBE1507163.1"/>
    </source>
</evidence>
<sequence>MPQRAKASGQTRRRATAPVALSLLSPLAVLFSLTVIALLAFAVTNIRQSARFADIFLVAERLEQSGQISPETLARTAADTDMIVSGDYCRSDIVMAGTTLVLNRLDTANEITGYEAWAKAADDAERYMRHAVSCMPSESNLWLRLAIVRAVIAQEPKSIARLMTMSARLAPSDELALLARVYFWNHLNVATLENARTTVEGDVSLLLKLGDSRKVAPALTRISAALLPYVKQAATQLPANKKGSLTWFGFNPDKQP</sequence>
<dbReference type="RefSeq" id="WP_192730942.1">
    <property type="nucleotide sequence ID" value="NZ_BAAAVL010000004.1"/>
</dbReference>
<keyword evidence="2" id="KW-1185">Reference proteome</keyword>
<name>A0ABR9IVB8_RHIVS</name>
<accession>A0ABR9IVB8</accession>
<gene>
    <name evidence="1" type="ORF">H4W29_004408</name>
</gene>
<protein>
    <submittedName>
        <fullName evidence="1">Uncharacterized protein</fullName>
    </submittedName>
</protein>
<proteinExistence type="predicted"/>
<dbReference type="Proteomes" id="UP000620262">
    <property type="component" value="Unassembled WGS sequence"/>
</dbReference>
<reference evidence="1 2" key="1">
    <citation type="submission" date="2020-10" db="EMBL/GenBank/DDBJ databases">
        <title>Sequencing the genomes of 1000 actinobacteria strains.</title>
        <authorList>
            <person name="Klenk H.-P."/>
        </authorList>
    </citation>
    <scope>NUCLEOTIDE SEQUENCE [LARGE SCALE GENOMIC DNA]</scope>
    <source>
        <strain evidence="1 2">DSM 7307</strain>
    </source>
</reference>
<comment type="caution">
    <text evidence="1">The sequence shown here is derived from an EMBL/GenBank/DDBJ whole genome shotgun (WGS) entry which is preliminary data.</text>
</comment>
<evidence type="ECO:0000313" key="2">
    <source>
        <dbReference type="Proteomes" id="UP000620262"/>
    </source>
</evidence>
<dbReference type="EMBL" id="JADBEC010000002">
    <property type="protein sequence ID" value="MBE1507163.1"/>
    <property type="molecule type" value="Genomic_DNA"/>
</dbReference>